<organism evidence="1 2">
    <name type="scientific">Paraburkholderia acidisoli</name>
    <dbReference type="NCBI Taxonomy" id="2571748"/>
    <lineage>
        <taxon>Bacteria</taxon>
        <taxon>Pseudomonadati</taxon>
        <taxon>Pseudomonadota</taxon>
        <taxon>Betaproteobacteria</taxon>
        <taxon>Burkholderiales</taxon>
        <taxon>Burkholderiaceae</taxon>
        <taxon>Paraburkholderia</taxon>
    </lineage>
</organism>
<dbReference type="PANTHER" id="PTHR38436:SF1">
    <property type="entry name" value="ESTER CYCLASE"/>
    <property type="match status" value="1"/>
</dbReference>
<proteinExistence type="predicted"/>
<evidence type="ECO:0000313" key="2">
    <source>
        <dbReference type="Proteomes" id="UP000433577"/>
    </source>
</evidence>
<dbReference type="AlphaFoldDB" id="A0A7Z2JI42"/>
<evidence type="ECO:0000313" key="1">
    <source>
        <dbReference type="EMBL" id="QGZ64793.1"/>
    </source>
</evidence>
<dbReference type="InterPro" id="IPR032710">
    <property type="entry name" value="NTF2-like_dom_sf"/>
</dbReference>
<dbReference type="GO" id="GO:0030638">
    <property type="term" value="P:polyketide metabolic process"/>
    <property type="evidence" value="ECO:0007669"/>
    <property type="project" value="InterPro"/>
</dbReference>
<protein>
    <submittedName>
        <fullName evidence="1">Nuclear transport factor 2 family protein</fullName>
    </submittedName>
</protein>
<dbReference type="EMBL" id="CP046915">
    <property type="protein sequence ID" value="QGZ64793.1"/>
    <property type="molecule type" value="Genomic_DNA"/>
</dbReference>
<sequence length="161" mass="17787">MAPATPALEVDVSRIDDRSETQAEVPEVIRAFYHAFEQRDVTLLRAAVTEDWQYLPTLAPNSEAHGAGQMAAIFAHMSAAFPDIHIQILDVVANPQKVGVRAQVSGTQEGELFGIQGSAKPVRFAIHSFHELRDGLIARTWHLEDWLSVFQQIGEFPGGTR</sequence>
<dbReference type="KEGG" id="pacs:FAZ98_23525"/>
<dbReference type="Proteomes" id="UP000433577">
    <property type="component" value="Chromosome 3"/>
</dbReference>
<keyword evidence="2" id="KW-1185">Reference proteome</keyword>
<dbReference type="InterPro" id="IPR009959">
    <property type="entry name" value="Cyclase_SnoaL-like"/>
</dbReference>
<dbReference type="OrthoDB" id="9182871at2"/>
<dbReference type="PANTHER" id="PTHR38436">
    <property type="entry name" value="POLYKETIDE CYCLASE SNOAL-LIKE DOMAIN"/>
    <property type="match status" value="1"/>
</dbReference>
<dbReference type="Pfam" id="PF07366">
    <property type="entry name" value="SnoaL"/>
    <property type="match status" value="1"/>
</dbReference>
<gene>
    <name evidence="1" type="ORF">FAZ98_23525</name>
</gene>
<name>A0A7Z2JI42_9BURK</name>
<dbReference type="SUPFAM" id="SSF54427">
    <property type="entry name" value="NTF2-like"/>
    <property type="match status" value="1"/>
</dbReference>
<accession>A0A7Z2JI42</accession>
<dbReference type="Gene3D" id="3.10.450.50">
    <property type="match status" value="1"/>
</dbReference>
<reference evidence="1 2" key="1">
    <citation type="submission" date="2019-12" db="EMBL/GenBank/DDBJ databases">
        <title>Paraburkholderia acidiphila 7Q-K02 sp. nov and Paraburkholderia acidisoli DHF22 sp. nov., two strains isolated from forest soil.</title>
        <authorList>
            <person name="Gao Z."/>
            <person name="Qiu L."/>
        </authorList>
    </citation>
    <scope>NUCLEOTIDE SEQUENCE [LARGE SCALE GENOMIC DNA]</scope>
    <source>
        <strain evidence="1 2">DHF22</strain>
    </source>
</reference>